<comment type="caution">
    <text evidence="1">The sequence shown here is derived from an EMBL/GenBank/DDBJ whole genome shotgun (WGS) entry which is preliminary data.</text>
</comment>
<name>A0ABY0GTL2_9PEZI</name>
<gene>
    <name evidence="1" type="ORF">DL762_009348</name>
</gene>
<sequence>MSCNMSFYPKLPNELKRKIWESAIEDRAIHHFKLQLPNPEGDAQEMFIEPITGTDSSKASAQNDPSAWRDYWNLSAVNHLSRLVVGPVENRLTLWATDRERLAQLERKQQRGGASEAAPLHYGERATINGARDLVRFKLVGEDLDTGLLANDYNHHLLRGIRHVAFDWKIDSGHGKSDWLIRPFDCAGDGHSHDDVAHCHHIVCDFLALFEDLETFYFIIKVTKGEINMRWLTEHENRLRWQGNAGAVDLSTRTRRKKAPQLIGETMTFFGEAAKANGLEVFRDRKRAYYEVRVQDTRRLITHRPLWKLLKRLENRWKERLLVRTRQSADGLTAERVPDPKFKALVYAA</sequence>
<dbReference type="Proteomes" id="UP000294003">
    <property type="component" value="Unassembled WGS sequence"/>
</dbReference>
<dbReference type="EMBL" id="QJNS01000476">
    <property type="protein sequence ID" value="RYO77309.1"/>
    <property type="molecule type" value="Genomic_DNA"/>
</dbReference>
<proteinExistence type="predicted"/>
<protein>
    <recommendedName>
        <fullName evidence="3">Fungal-type protein kinase domain-containing protein</fullName>
    </recommendedName>
</protein>
<evidence type="ECO:0008006" key="3">
    <source>
        <dbReference type="Google" id="ProtNLM"/>
    </source>
</evidence>
<accession>A0ABY0GTL2</accession>
<reference evidence="1 2" key="1">
    <citation type="submission" date="2018-06" db="EMBL/GenBank/DDBJ databases">
        <title>Complete Genomes of Monosporascus.</title>
        <authorList>
            <person name="Robinson A.J."/>
            <person name="Natvig D.O."/>
        </authorList>
    </citation>
    <scope>NUCLEOTIDE SEQUENCE [LARGE SCALE GENOMIC DNA]</scope>
    <source>
        <strain evidence="1 2">CBS 609.92</strain>
    </source>
</reference>
<evidence type="ECO:0000313" key="1">
    <source>
        <dbReference type="EMBL" id="RYO77309.1"/>
    </source>
</evidence>
<organism evidence="1 2">
    <name type="scientific">Monosporascus cannonballus</name>
    <dbReference type="NCBI Taxonomy" id="155416"/>
    <lineage>
        <taxon>Eukaryota</taxon>
        <taxon>Fungi</taxon>
        <taxon>Dikarya</taxon>
        <taxon>Ascomycota</taxon>
        <taxon>Pezizomycotina</taxon>
        <taxon>Sordariomycetes</taxon>
        <taxon>Xylariomycetidae</taxon>
        <taxon>Xylariales</taxon>
        <taxon>Xylariales incertae sedis</taxon>
        <taxon>Monosporascus</taxon>
    </lineage>
</organism>
<keyword evidence="2" id="KW-1185">Reference proteome</keyword>
<evidence type="ECO:0000313" key="2">
    <source>
        <dbReference type="Proteomes" id="UP000294003"/>
    </source>
</evidence>